<dbReference type="AlphaFoldDB" id="A0A839QBW6"/>
<dbReference type="EMBL" id="JACHVU010000013">
    <property type="protein sequence ID" value="MBB2993073.1"/>
    <property type="molecule type" value="Genomic_DNA"/>
</dbReference>
<keyword evidence="1" id="KW-0472">Membrane</keyword>
<evidence type="ECO:0000313" key="2">
    <source>
        <dbReference type="EMBL" id="MBB2993073.1"/>
    </source>
</evidence>
<evidence type="ECO:0000256" key="1">
    <source>
        <dbReference type="SAM" id="Phobius"/>
    </source>
</evidence>
<organism evidence="2 3">
    <name type="scientific">Mycolicibacterium iranicum</name>
    <name type="common">Mycobacterium iranicum</name>
    <dbReference type="NCBI Taxonomy" id="912594"/>
    <lineage>
        <taxon>Bacteria</taxon>
        <taxon>Bacillati</taxon>
        <taxon>Actinomycetota</taxon>
        <taxon>Actinomycetes</taxon>
        <taxon>Mycobacteriales</taxon>
        <taxon>Mycobacteriaceae</taxon>
        <taxon>Mycolicibacterium</taxon>
    </lineage>
</organism>
<feature type="transmembrane region" description="Helical" evidence="1">
    <location>
        <begin position="12"/>
        <end position="36"/>
    </location>
</feature>
<sequence>MPQPGKPKRSTTLWVVITGAVIAVIILCAVVLMPILGPRDEQSYEAGRSAAGSASTMIKFGGADPEDYCDGQFTLSTPIGEKNKYNRRDFMDGCLDAIAEDMGR</sequence>
<keyword evidence="3" id="KW-1185">Reference proteome</keyword>
<accession>A0A839QBW6</accession>
<name>A0A839QBW6_MYCIR</name>
<dbReference type="Proteomes" id="UP000550501">
    <property type="component" value="Unassembled WGS sequence"/>
</dbReference>
<gene>
    <name evidence="2" type="ORF">FHR72_004580</name>
</gene>
<keyword evidence="1" id="KW-1133">Transmembrane helix</keyword>
<evidence type="ECO:0000313" key="3">
    <source>
        <dbReference type="Proteomes" id="UP000550501"/>
    </source>
</evidence>
<protein>
    <submittedName>
        <fullName evidence="2">Uncharacterized protein</fullName>
    </submittedName>
</protein>
<reference evidence="2 3" key="1">
    <citation type="submission" date="2020-08" db="EMBL/GenBank/DDBJ databases">
        <title>The Agave Microbiome: Exploring the role of microbial communities in plant adaptations to desert environments.</title>
        <authorList>
            <person name="Partida-Martinez L.P."/>
        </authorList>
    </citation>
    <scope>NUCLEOTIDE SEQUENCE [LARGE SCALE GENOMIC DNA]</scope>
    <source>
        <strain evidence="2 3">AT2.18</strain>
    </source>
</reference>
<comment type="caution">
    <text evidence="2">The sequence shown here is derived from an EMBL/GenBank/DDBJ whole genome shotgun (WGS) entry which is preliminary data.</text>
</comment>
<dbReference type="RefSeq" id="WP_183472454.1">
    <property type="nucleotide sequence ID" value="NZ_JACHVU010000013.1"/>
</dbReference>
<proteinExistence type="predicted"/>
<keyword evidence="1" id="KW-0812">Transmembrane</keyword>